<accession>A0AAV2LKQ3</accession>
<evidence type="ECO:0000313" key="3">
    <source>
        <dbReference type="Proteomes" id="UP001497482"/>
    </source>
</evidence>
<evidence type="ECO:0000256" key="1">
    <source>
        <dbReference type="SAM" id="MobiDB-lite"/>
    </source>
</evidence>
<feature type="region of interest" description="Disordered" evidence="1">
    <location>
        <begin position="21"/>
        <end position="42"/>
    </location>
</feature>
<organism evidence="2 3">
    <name type="scientific">Knipowitschia caucasica</name>
    <name type="common">Caucasian dwarf goby</name>
    <name type="synonym">Pomatoschistus caucasicus</name>
    <dbReference type="NCBI Taxonomy" id="637954"/>
    <lineage>
        <taxon>Eukaryota</taxon>
        <taxon>Metazoa</taxon>
        <taxon>Chordata</taxon>
        <taxon>Craniata</taxon>
        <taxon>Vertebrata</taxon>
        <taxon>Euteleostomi</taxon>
        <taxon>Actinopterygii</taxon>
        <taxon>Neopterygii</taxon>
        <taxon>Teleostei</taxon>
        <taxon>Neoteleostei</taxon>
        <taxon>Acanthomorphata</taxon>
        <taxon>Gobiaria</taxon>
        <taxon>Gobiiformes</taxon>
        <taxon>Gobioidei</taxon>
        <taxon>Gobiidae</taxon>
        <taxon>Gobiinae</taxon>
        <taxon>Knipowitschia</taxon>
    </lineage>
</organism>
<protein>
    <submittedName>
        <fullName evidence="2">Uncharacterized protein</fullName>
    </submittedName>
</protein>
<keyword evidence="3" id="KW-1185">Reference proteome</keyword>
<dbReference type="Proteomes" id="UP001497482">
    <property type="component" value="Chromosome 3"/>
</dbReference>
<gene>
    <name evidence="2" type="ORF">KC01_LOCUS30280</name>
</gene>
<dbReference type="AlphaFoldDB" id="A0AAV2LKQ3"/>
<sequence length="165" mass="18324">MSRPLDHADQRRALTLIPRQTSDVSRIEDAQTASSDSAAPINHTHFRDGNVEAAGKHVALACSYTRRGSAEKPETTAHLKQEAASWKKRSLDRFLEEIYACRLLLEMRRGLRLFRAASSRVGAGKRDVFSRRLDIPVPEVCVIDRSGAVGSAEATSRAFTPKRTH</sequence>
<proteinExistence type="predicted"/>
<reference evidence="2 3" key="1">
    <citation type="submission" date="2024-04" db="EMBL/GenBank/DDBJ databases">
        <authorList>
            <person name="Waldvogel A.-M."/>
            <person name="Schoenle A."/>
        </authorList>
    </citation>
    <scope>NUCLEOTIDE SEQUENCE [LARGE SCALE GENOMIC DNA]</scope>
</reference>
<evidence type="ECO:0000313" key="2">
    <source>
        <dbReference type="EMBL" id="CAL1602519.1"/>
    </source>
</evidence>
<name>A0AAV2LKQ3_KNICA</name>
<dbReference type="EMBL" id="OZ035825">
    <property type="protein sequence ID" value="CAL1602519.1"/>
    <property type="molecule type" value="Genomic_DNA"/>
</dbReference>